<proteinExistence type="predicted"/>
<feature type="non-terminal residue" evidence="1">
    <location>
        <position position="1"/>
    </location>
</feature>
<accession>A0ACC2GLS7</accession>
<name>A0ACC2GLS7_DALPE</name>
<gene>
    <name evidence="1" type="ORF">DPEC_G00137580</name>
</gene>
<organism evidence="1 2">
    <name type="scientific">Dallia pectoralis</name>
    <name type="common">Alaska blackfish</name>
    <dbReference type="NCBI Taxonomy" id="75939"/>
    <lineage>
        <taxon>Eukaryota</taxon>
        <taxon>Metazoa</taxon>
        <taxon>Chordata</taxon>
        <taxon>Craniata</taxon>
        <taxon>Vertebrata</taxon>
        <taxon>Euteleostomi</taxon>
        <taxon>Actinopterygii</taxon>
        <taxon>Neopterygii</taxon>
        <taxon>Teleostei</taxon>
        <taxon>Protacanthopterygii</taxon>
        <taxon>Esociformes</taxon>
        <taxon>Umbridae</taxon>
        <taxon>Dallia</taxon>
    </lineage>
</organism>
<protein>
    <submittedName>
        <fullName evidence="1">Uncharacterized protein</fullName>
    </submittedName>
</protein>
<comment type="caution">
    <text evidence="1">The sequence shown here is derived from an EMBL/GenBank/DDBJ whole genome shotgun (WGS) entry which is preliminary data.</text>
</comment>
<dbReference type="EMBL" id="CM055738">
    <property type="protein sequence ID" value="KAJ8004563.1"/>
    <property type="molecule type" value="Genomic_DNA"/>
</dbReference>
<sequence length="247" mass="27979">TRPFIVEVDASEIGVGAVLSQRQGEPPKSRPCAFFSKKLNPAEQNYDVGNRELLAVKLALEEWRHWLEGAEHPFLVLTDHRNLEYLQGAKRLNSRQARWSLFFNRFRFTVSYIPGSKNGKADALSRQFERAERRTEPETILPMSCRAGPVRWALDDTIQETLQGEPAPPETPASKVFVPASLRPQLLEWCHTSLGSGHPGITRTTQLLSRKYWWVSLADDVRDYVLSCPVCAQSKTPRNLPEVTPVS</sequence>
<reference evidence="1" key="1">
    <citation type="submission" date="2021-05" db="EMBL/GenBank/DDBJ databases">
        <authorList>
            <person name="Pan Q."/>
            <person name="Jouanno E."/>
            <person name="Zahm M."/>
            <person name="Klopp C."/>
            <person name="Cabau C."/>
            <person name="Louis A."/>
            <person name="Berthelot C."/>
            <person name="Parey E."/>
            <person name="Roest Crollius H."/>
            <person name="Montfort J."/>
            <person name="Robinson-Rechavi M."/>
            <person name="Bouchez O."/>
            <person name="Lampietro C."/>
            <person name="Lopez Roques C."/>
            <person name="Donnadieu C."/>
            <person name="Postlethwait J."/>
            <person name="Bobe J."/>
            <person name="Dillon D."/>
            <person name="Chandos A."/>
            <person name="von Hippel F."/>
            <person name="Guiguen Y."/>
        </authorList>
    </citation>
    <scope>NUCLEOTIDE SEQUENCE</scope>
    <source>
        <strain evidence="1">YG-Jan2019</strain>
    </source>
</reference>
<dbReference type="Proteomes" id="UP001157502">
    <property type="component" value="Chromosome 11"/>
</dbReference>
<keyword evidence="2" id="KW-1185">Reference proteome</keyword>
<evidence type="ECO:0000313" key="1">
    <source>
        <dbReference type="EMBL" id="KAJ8004563.1"/>
    </source>
</evidence>
<evidence type="ECO:0000313" key="2">
    <source>
        <dbReference type="Proteomes" id="UP001157502"/>
    </source>
</evidence>